<dbReference type="EMBL" id="FJUY01000021">
    <property type="protein sequence ID" value="CZT24406.1"/>
    <property type="molecule type" value="Genomic_DNA"/>
</dbReference>
<dbReference type="AlphaFoldDB" id="A0A2D3V4V0"/>
<feature type="region of interest" description="Disordered" evidence="3">
    <location>
        <begin position="686"/>
        <end position="721"/>
    </location>
</feature>
<feature type="compositionally biased region" description="Low complexity" evidence="3">
    <location>
        <begin position="132"/>
        <end position="157"/>
    </location>
</feature>
<evidence type="ECO:0000256" key="3">
    <source>
        <dbReference type="SAM" id="MobiDB-lite"/>
    </source>
</evidence>
<dbReference type="SUPFAM" id="SSF47370">
    <property type="entry name" value="Bromodomain"/>
    <property type="match status" value="2"/>
</dbReference>
<feature type="region of interest" description="Disordered" evidence="3">
    <location>
        <begin position="1"/>
        <end position="331"/>
    </location>
</feature>
<dbReference type="OrthoDB" id="784962at2759"/>
<dbReference type="GO" id="GO:0000785">
    <property type="term" value="C:chromatin"/>
    <property type="evidence" value="ECO:0007669"/>
    <property type="project" value="TreeGrafter"/>
</dbReference>
<evidence type="ECO:0000313" key="6">
    <source>
        <dbReference type="EMBL" id="CZT24406.1"/>
    </source>
</evidence>
<evidence type="ECO:0000256" key="2">
    <source>
        <dbReference type="PROSITE-ProRule" id="PRU00035"/>
    </source>
</evidence>
<feature type="compositionally biased region" description="Polar residues" evidence="3">
    <location>
        <begin position="10"/>
        <end position="20"/>
    </location>
</feature>
<gene>
    <name evidence="6" type="ORF">RCC_10131</name>
</gene>
<protein>
    <recommendedName>
        <fullName evidence="8">Transcription regulator BDF1</fullName>
    </recommendedName>
</protein>
<dbReference type="GO" id="GO:0006355">
    <property type="term" value="P:regulation of DNA-templated transcription"/>
    <property type="evidence" value="ECO:0007669"/>
    <property type="project" value="TreeGrafter"/>
</dbReference>
<evidence type="ECO:0000313" key="7">
    <source>
        <dbReference type="Proteomes" id="UP000225277"/>
    </source>
</evidence>
<dbReference type="PANTHER" id="PTHR22880">
    <property type="entry name" value="FALZ-RELATED BROMODOMAIN-CONTAINING PROTEINS"/>
    <property type="match status" value="1"/>
</dbReference>
<evidence type="ECO:0000256" key="1">
    <source>
        <dbReference type="ARBA" id="ARBA00023117"/>
    </source>
</evidence>
<keyword evidence="7" id="KW-1185">Reference proteome</keyword>
<dbReference type="GO" id="GO:0006338">
    <property type="term" value="P:chromatin remodeling"/>
    <property type="evidence" value="ECO:0007669"/>
    <property type="project" value="TreeGrafter"/>
</dbReference>
<accession>A0A2D3V4V0</accession>
<feature type="compositionally biased region" description="Polar residues" evidence="3">
    <location>
        <begin position="194"/>
        <end position="203"/>
    </location>
</feature>
<dbReference type="InterPro" id="IPR036427">
    <property type="entry name" value="Bromodomain-like_sf"/>
</dbReference>
<dbReference type="Pfam" id="PF17035">
    <property type="entry name" value="BET"/>
    <property type="match status" value="1"/>
</dbReference>
<dbReference type="GO" id="GO:0005634">
    <property type="term" value="C:nucleus"/>
    <property type="evidence" value="ECO:0007669"/>
    <property type="project" value="TreeGrafter"/>
</dbReference>
<feature type="compositionally biased region" description="Low complexity" evidence="3">
    <location>
        <begin position="304"/>
        <end position="323"/>
    </location>
</feature>
<dbReference type="Gene3D" id="1.20.920.10">
    <property type="entry name" value="Bromodomain-like"/>
    <property type="match status" value="2"/>
</dbReference>
<dbReference type="PANTHER" id="PTHR22880:SF225">
    <property type="entry name" value="BROMODOMAIN-CONTAINING PROTEIN BET-1-RELATED"/>
    <property type="match status" value="1"/>
</dbReference>
<evidence type="ECO:0000259" key="4">
    <source>
        <dbReference type="PROSITE" id="PS50014"/>
    </source>
</evidence>
<feature type="region of interest" description="Disordered" evidence="3">
    <location>
        <begin position="793"/>
        <end position="884"/>
    </location>
</feature>
<feature type="compositionally biased region" description="Acidic residues" evidence="3">
    <location>
        <begin position="803"/>
        <end position="812"/>
    </location>
</feature>
<reference evidence="6 7" key="1">
    <citation type="submission" date="2016-03" db="EMBL/GenBank/DDBJ databases">
        <authorList>
            <person name="Ploux O."/>
        </authorList>
    </citation>
    <scope>NUCLEOTIDE SEQUENCE [LARGE SCALE GENOMIC DNA]</scope>
    <source>
        <strain evidence="6 7">URUG2</strain>
    </source>
</reference>
<feature type="domain" description="Bromo" evidence="4">
    <location>
        <begin position="535"/>
        <end position="607"/>
    </location>
</feature>
<dbReference type="Gene3D" id="1.20.1270.220">
    <property type="match status" value="1"/>
</dbReference>
<feature type="region of interest" description="Disordered" evidence="3">
    <location>
        <begin position="626"/>
        <end position="662"/>
    </location>
</feature>
<keyword evidence="1 2" id="KW-0103">Bromodomain</keyword>
<dbReference type="InterPro" id="IPR050935">
    <property type="entry name" value="Bromo_chromatin_reader"/>
</dbReference>
<feature type="compositionally biased region" description="Gly residues" evidence="3">
    <location>
        <begin position="854"/>
        <end position="871"/>
    </location>
</feature>
<dbReference type="PROSITE" id="PS50014">
    <property type="entry name" value="BROMODOMAIN_2"/>
    <property type="match status" value="2"/>
</dbReference>
<proteinExistence type="predicted"/>
<feature type="compositionally biased region" description="Basic residues" evidence="3">
    <location>
        <begin position="686"/>
        <end position="703"/>
    </location>
</feature>
<dbReference type="STRING" id="112498.A0A2D3V4V0"/>
<evidence type="ECO:0008006" key="8">
    <source>
        <dbReference type="Google" id="ProtNLM"/>
    </source>
</evidence>
<dbReference type="Pfam" id="PF00439">
    <property type="entry name" value="Bromodomain"/>
    <property type="match status" value="2"/>
</dbReference>
<feature type="domain" description="Bromo" evidence="4">
    <location>
        <begin position="346"/>
        <end position="418"/>
    </location>
</feature>
<feature type="compositionally biased region" description="Low complexity" evidence="3">
    <location>
        <begin position="250"/>
        <end position="281"/>
    </location>
</feature>
<feature type="compositionally biased region" description="Acidic residues" evidence="3">
    <location>
        <begin position="873"/>
        <end position="884"/>
    </location>
</feature>
<feature type="compositionally biased region" description="Acidic residues" evidence="3">
    <location>
        <begin position="641"/>
        <end position="659"/>
    </location>
</feature>
<feature type="domain" description="NET" evidence="5">
    <location>
        <begin position="716"/>
        <end position="796"/>
    </location>
</feature>
<dbReference type="RefSeq" id="XP_023631130.1">
    <property type="nucleotide sequence ID" value="XM_023775362.1"/>
</dbReference>
<name>A0A2D3V4V0_9PEZI</name>
<dbReference type="Proteomes" id="UP000225277">
    <property type="component" value="Unassembled WGS sequence"/>
</dbReference>
<feature type="compositionally biased region" description="Low complexity" evidence="3">
    <location>
        <begin position="704"/>
        <end position="714"/>
    </location>
</feature>
<evidence type="ECO:0000259" key="5">
    <source>
        <dbReference type="PROSITE" id="PS51525"/>
    </source>
</evidence>
<sequence length="884" mass="94471">MASEVAQTDPAHTSLQSEAPVTNGDHEQAMASDGVQNVDAFEENATLPKVDMPLDPAVAGESQSQSQHVSKPVEDVAPGIAAVSDFIPKEAPTSHPTPPPDEPLGSSEANVDVEMTESDALPKEDAQLETKLSTAPSLTAESAPAPAPAASLSEPSLVRQREDDGEEDEPAAKRSKVGGDLAQEEMSAEMSAVALTNGSQAESAQQPADAPAADAPAKDAQDLSAPEVKPDAVASVEQPTEASSGLPDAAETLTTQTGEPTTAAPTIESKATTTPAQPAPADSKPPAGGVTMPAQPTAAPPINPTAAAPSAAPSAASNVSAAPTYSKSPMTQHQKNFLQDKMKNLKKTKNSAAFLNPVDHVALGIPSYPDIIKNPMDLNTMEQKLKSGKYHTVQEFADDFNLIIYNTQTFNGPHHAVTQAGAAMEAYFRKMMESVPSASVAPPQRTQAPKKASPKPAAPPRREARAPAPPAAAAPFALQSDGVPQIRRESTANRPARAIKPPPAKELTYAKPKRKEHQLELKFCDFALKEIRSGRYSHCNTVFLTPVDPVALNIPHYRQVVKHPMDLGTMTQKLKQGQYAKASEVKRDFDLMIQNCLAFNPTGNVVRDMGISLQREFEALWRGKEKWEKSMRSTQNGNSSVDEDESGDDEDEEDEEEEAPAPNAQTIAALQKQLVDMQNALAGLHKAPKAKKAKAAKTAHKKSGGTAAPKQKAAPPKPKAKKVKIVSYEEKQEISEAVGNMSVAQVEELTRIITTNCKKYAEQEEMELEIDDLPNDVQYMLLQYVRSIFGNPNKAARGPSPDELVDEDDEFEPERVNKRAGGNGAAKRKKHKPMGKEEQQMAIDNIQKQLAQFEGGGGTMPASNGFGGAGETSGDDESEESEEE</sequence>
<feature type="compositionally biased region" description="Low complexity" evidence="3">
    <location>
        <begin position="204"/>
        <end position="215"/>
    </location>
</feature>
<dbReference type="GeneID" id="35605180"/>
<organism evidence="6 7">
    <name type="scientific">Ramularia collo-cygni</name>
    <dbReference type="NCBI Taxonomy" id="112498"/>
    <lineage>
        <taxon>Eukaryota</taxon>
        <taxon>Fungi</taxon>
        <taxon>Dikarya</taxon>
        <taxon>Ascomycota</taxon>
        <taxon>Pezizomycotina</taxon>
        <taxon>Dothideomycetes</taxon>
        <taxon>Dothideomycetidae</taxon>
        <taxon>Mycosphaerellales</taxon>
        <taxon>Mycosphaerellaceae</taxon>
        <taxon>Ramularia</taxon>
    </lineage>
</organism>
<dbReference type="InterPro" id="IPR027353">
    <property type="entry name" value="NET_dom"/>
</dbReference>
<dbReference type="PRINTS" id="PR00503">
    <property type="entry name" value="BROMODOMAIN"/>
</dbReference>
<dbReference type="InterPro" id="IPR038336">
    <property type="entry name" value="NET_sf"/>
</dbReference>
<dbReference type="PROSITE" id="PS51525">
    <property type="entry name" value="NET"/>
    <property type="match status" value="1"/>
</dbReference>
<dbReference type="InterPro" id="IPR001487">
    <property type="entry name" value="Bromodomain"/>
</dbReference>
<dbReference type="SMART" id="SM00297">
    <property type="entry name" value="BROMO"/>
    <property type="match status" value="2"/>
</dbReference>
<feature type="region of interest" description="Disordered" evidence="3">
    <location>
        <begin position="437"/>
        <end position="483"/>
    </location>
</feature>